<evidence type="ECO:0000259" key="1">
    <source>
        <dbReference type="Pfam" id="PF26400"/>
    </source>
</evidence>
<protein>
    <recommendedName>
        <fullName evidence="1">DUF8098 domain-containing protein</fullName>
    </recommendedName>
</protein>
<organism evidence="2 3">
    <name type="scientific">Haloterrigena gelatinilytica</name>
    <dbReference type="NCBI Taxonomy" id="2741724"/>
    <lineage>
        <taxon>Archaea</taxon>
        <taxon>Methanobacteriati</taxon>
        <taxon>Methanobacteriota</taxon>
        <taxon>Stenosarchaea group</taxon>
        <taxon>Halobacteria</taxon>
        <taxon>Halobacteriales</taxon>
        <taxon>Natrialbaceae</taxon>
        <taxon>Haloterrigena</taxon>
    </lineage>
</organism>
<evidence type="ECO:0000313" key="3">
    <source>
        <dbReference type="Proteomes" id="UP001016761"/>
    </source>
</evidence>
<evidence type="ECO:0000313" key="2">
    <source>
        <dbReference type="EMBL" id="NUC73013.1"/>
    </source>
</evidence>
<proteinExistence type="predicted"/>
<name>A0ABX2LDT7_9EURY</name>
<keyword evidence="3" id="KW-1185">Reference proteome</keyword>
<dbReference type="InterPro" id="IPR058411">
    <property type="entry name" value="DUF8098"/>
</dbReference>
<dbReference type="EMBL" id="JABUQZ010000001">
    <property type="protein sequence ID" value="NUC73013.1"/>
    <property type="molecule type" value="Genomic_DNA"/>
</dbReference>
<gene>
    <name evidence="2" type="ORF">HTZ84_11940</name>
</gene>
<reference evidence="2 3" key="1">
    <citation type="submission" date="2020-06" db="EMBL/GenBank/DDBJ databases">
        <title>Haloterrigena sp. nov., an extremely halophilic archaeon isolated from a saline sediment.</title>
        <authorList>
            <person name="Liu B.-B."/>
        </authorList>
    </citation>
    <scope>NUCLEOTIDE SEQUENCE [LARGE SCALE GENOMIC DNA]</scope>
    <source>
        <strain evidence="2 3">SYSU A558-1</strain>
    </source>
</reference>
<dbReference type="RefSeq" id="WP_174680884.1">
    <property type="nucleotide sequence ID" value="NZ_JABUQZ010000001.1"/>
</dbReference>
<sequence length="335" mass="37660">MHPDTPPDESNVLEKVETALKQAVREHSDLNWGYGTRIKRQKYTYLAVEHFTGDDKAFPVTYSWYKFGAVMPAAPKSGTVGPASTQMATPDARESGIFTAAFDDIVDFYRRSDFTPGLDQDWWYASDLDFLAAFYESHAPEEYRDLYLGNVALRQHLDSAIEGVQTAQRESSADQPSPVFGTEQYENVGRAAARMHLGLVGIDFLSQTLDEVREFTNLVEDAFLVLSQTRASEVTESQVAVLEELKQVYNEWIWEYPALLMSKETAKGPNAPTLRKWSAQKHFSVEDNLQKHIDSVGQSCVDAGLVPTSDQYPEHDDDVETIGQAVALQTMRQDE</sequence>
<comment type="caution">
    <text evidence="2">The sequence shown here is derived from an EMBL/GenBank/DDBJ whole genome shotgun (WGS) entry which is preliminary data.</text>
</comment>
<feature type="domain" description="DUF8098" evidence="1">
    <location>
        <begin position="1"/>
        <end position="331"/>
    </location>
</feature>
<dbReference type="Pfam" id="PF26400">
    <property type="entry name" value="DUF8098"/>
    <property type="match status" value="1"/>
</dbReference>
<dbReference type="Proteomes" id="UP001016761">
    <property type="component" value="Unassembled WGS sequence"/>
</dbReference>
<accession>A0ABX2LDT7</accession>